<evidence type="ECO:0000313" key="1">
    <source>
        <dbReference type="EMBL" id="EYE90411.1"/>
    </source>
</evidence>
<dbReference type="AlphaFoldDB" id="A0A017S0N7"/>
<organism evidence="1 2">
    <name type="scientific">Aspergillus ruber (strain CBS 135680)</name>
    <dbReference type="NCBI Taxonomy" id="1388766"/>
    <lineage>
        <taxon>Eukaryota</taxon>
        <taxon>Fungi</taxon>
        <taxon>Dikarya</taxon>
        <taxon>Ascomycota</taxon>
        <taxon>Pezizomycotina</taxon>
        <taxon>Eurotiomycetes</taxon>
        <taxon>Eurotiomycetidae</taxon>
        <taxon>Eurotiales</taxon>
        <taxon>Aspergillaceae</taxon>
        <taxon>Aspergillus</taxon>
        <taxon>Aspergillus subgen. Aspergillus</taxon>
    </lineage>
</organism>
<gene>
    <name evidence="1" type="ORF">EURHEDRAFT_406939</name>
</gene>
<proteinExistence type="predicted"/>
<dbReference type="HOGENOM" id="CLU_1721969_0_0_1"/>
<evidence type="ECO:0000313" key="2">
    <source>
        <dbReference type="Proteomes" id="UP000019804"/>
    </source>
</evidence>
<dbReference type="OrthoDB" id="4296339at2759"/>
<dbReference type="GeneID" id="63695616"/>
<dbReference type="EMBL" id="KK088460">
    <property type="protein sequence ID" value="EYE90411.1"/>
    <property type="molecule type" value="Genomic_DNA"/>
</dbReference>
<protein>
    <submittedName>
        <fullName evidence="1">Uncharacterized protein</fullName>
    </submittedName>
</protein>
<accession>A0A017S0N7</accession>
<dbReference type="Proteomes" id="UP000019804">
    <property type="component" value="Unassembled WGS sequence"/>
</dbReference>
<dbReference type="RefSeq" id="XP_040634101.1">
    <property type="nucleotide sequence ID" value="XM_040780492.1"/>
</dbReference>
<name>A0A017S0N7_ASPRC</name>
<sequence length="152" mass="17271">MSFQGLHTSPESDPDVLCIIGEDTPTDCENLETWYSIQRTTRSPAEAPDLGYDTRETRCEDYRISRTEIIKSPIGLELLAGWLRIDKEASNKEKRKALIGELQESYLNDRSHVRALAAQQGMPLDDIHTWFMNRVRELEAINFGGGISQKTT</sequence>
<keyword evidence="2" id="KW-1185">Reference proteome</keyword>
<reference evidence="2" key="1">
    <citation type="journal article" date="2014" name="Nat. Commun.">
        <title>Genomic adaptations of the halophilic Dead Sea filamentous fungus Eurotium rubrum.</title>
        <authorList>
            <person name="Kis-Papo T."/>
            <person name="Weig A.R."/>
            <person name="Riley R."/>
            <person name="Persoh D."/>
            <person name="Salamov A."/>
            <person name="Sun H."/>
            <person name="Lipzen A."/>
            <person name="Wasser S.P."/>
            <person name="Rambold G."/>
            <person name="Grigoriev I.V."/>
            <person name="Nevo E."/>
        </authorList>
    </citation>
    <scope>NUCLEOTIDE SEQUENCE [LARGE SCALE GENOMIC DNA]</scope>
    <source>
        <strain evidence="2">CBS 135680</strain>
    </source>
</reference>